<feature type="domain" description="PD-(D/E)XK nuclease-like" evidence="2">
    <location>
        <begin position="283"/>
        <end position="479"/>
    </location>
</feature>
<proteinExistence type="predicted"/>
<evidence type="ECO:0000256" key="1">
    <source>
        <dbReference type="SAM" id="MobiDB-lite"/>
    </source>
</evidence>
<dbReference type="Pfam" id="PF20516">
    <property type="entry name" value="PDDEXK_12"/>
    <property type="match status" value="1"/>
</dbReference>
<feature type="region of interest" description="Disordered" evidence="1">
    <location>
        <begin position="134"/>
        <end position="186"/>
    </location>
</feature>
<sequence length="507" mass="56377">MESLKRPWSEDGCQDDGRDCKHPRRTKTADRLDHPTFNDLHDSSPLYDSIRKWIHSVQNFDTSDIDMAHVNPEEGSADLHEVIMVEQLEASFTIQETLSPSERPGSSTKRKFSLASHNEASVASYGDLSTRKLAEPVSRIDSTKQPRLRNSSPEKQSTRSMSRNSSPDKQSVSVKTTISQASTSNPMRRAALAKCSPAFVFCQTHDLASGNIPEKVLEFKKLVLPETLPDGLLPSSSQESLIAQFSDYDFPSSLFSDSPKYGVDFIDHVISYRESGLGNYGDDATESVWSHMAKNLLDGLSKGRLAPLQVTGIESNTLHPSILPMKMPSLRSDIVIHANQFFDSRFRQLRRRIKYPPIEIDETFSPFTHPGLRNTPAFAVIEVKAGSGDLQEAQMQAGVVGGAILRKARQIGASVEAVPCVPAVVAFGSTWYLHLTYDEPDLIVTSTPWIIGDTITFLGTLKVVHFVERLRAYAQDTWWKLFVDGSCSDLLENSQHRLSNIDVKPAE</sequence>
<accession>A0AAN8RI56</accession>
<feature type="compositionally biased region" description="Polar residues" evidence="1">
    <location>
        <begin position="95"/>
        <end position="107"/>
    </location>
</feature>
<feature type="compositionally biased region" description="Basic and acidic residues" evidence="1">
    <location>
        <begin position="1"/>
        <end position="20"/>
    </location>
</feature>
<comment type="caution">
    <text evidence="3">The sequence shown here is derived from an EMBL/GenBank/DDBJ whole genome shotgun (WGS) entry which is preliminary data.</text>
</comment>
<organism evidence="3 4">
    <name type="scientific">Arthrobotrys conoides</name>
    <dbReference type="NCBI Taxonomy" id="74498"/>
    <lineage>
        <taxon>Eukaryota</taxon>
        <taxon>Fungi</taxon>
        <taxon>Dikarya</taxon>
        <taxon>Ascomycota</taxon>
        <taxon>Pezizomycotina</taxon>
        <taxon>Orbiliomycetes</taxon>
        <taxon>Orbiliales</taxon>
        <taxon>Orbiliaceae</taxon>
        <taxon>Arthrobotrys</taxon>
    </lineage>
</organism>
<reference evidence="3 4" key="1">
    <citation type="submission" date="2019-10" db="EMBL/GenBank/DDBJ databases">
        <authorList>
            <person name="Palmer J.M."/>
        </authorList>
    </citation>
    <scope>NUCLEOTIDE SEQUENCE [LARGE SCALE GENOMIC DNA]</scope>
    <source>
        <strain evidence="3 4">TWF506</strain>
    </source>
</reference>
<evidence type="ECO:0000259" key="2">
    <source>
        <dbReference type="Pfam" id="PF20516"/>
    </source>
</evidence>
<dbReference type="EMBL" id="JAVHJM010000015">
    <property type="protein sequence ID" value="KAK6497316.1"/>
    <property type="molecule type" value="Genomic_DNA"/>
</dbReference>
<dbReference type="Proteomes" id="UP001307849">
    <property type="component" value="Unassembled WGS sequence"/>
</dbReference>
<name>A0AAN8RI56_9PEZI</name>
<gene>
    <name evidence="3" type="ORF">TWF506_004789</name>
</gene>
<evidence type="ECO:0000313" key="3">
    <source>
        <dbReference type="EMBL" id="KAK6497316.1"/>
    </source>
</evidence>
<dbReference type="InterPro" id="IPR046797">
    <property type="entry name" value="PDDEXK_12"/>
</dbReference>
<keyword evidence="4" id="KW-1185">Reference proteome</keyword>
<dbReference type="AlphaFoldDB" id="A0AAN8RI56"/>
<evidence type="ECO:0000313" key="4">
    <source>
        <dbReference type="Proteomes" id="UP001307849"/>
    </source>
</evidence>
<feature type="region of interest" description="Disordered" evidence="1">
    <location>
        <begin position="95"/>
        <end position="116"/>
    </location>
</feature>
<protein>
    <recommendedName>
        <fullName evidence="2">PD-(D/E)XK nuclease-like domain-containing protein</fullName>
    </recommendedName>
</protein>
<feature type="region of interest" description="Disordered" evidence="1">
    <location>
        <begin position="1"/>
        <end position="33"/>
    </location>
</feature>
<feature type="compositionally biased region" description="Polar residues" evidence="1">
    <location>
        <begin position="143"/>
        <end position="186"/>
    </location>
</feature>